<dbReference type="EMBL" id="JBHLSS010000022">
    <property type="protein sequence ID" value="MFC0708644.1"/>
    <property type="molecule type" value="Genomic_DNA"/>
</dbReference>
<sequence>MNVLNEKNRLTKIDPFRYVLYADSLSDSAMATVLSNTSLVSIVTAARTLCLSVIHDSFGLDRSVVISVKAIRCRRMEPSTGGHGYDLSFEVQEAKGPRIDTVGANVVQSFATGTYETQFSFGIIPQSFDRFIRLSRNFTDYSELAMPHDQGEVLSTSDNGYTYRAGELDRLINGKRTDHIPAIRLLAIAISGPFATAEKDLVSASIEFFKYSDPRKTLSVERSGTVGVMKQDAETVARFELTQG</sequence>
<evidence type="ECO:0000313" key="1">
    <source>
        <dbReference type="EMBL" id="MFC0708644.1"/>
    </source>
</evidence>
<reference evidence="1 2" key="1">
    <citation type="submission" date="2024-09" db="EMBL/GenBank/DDBJ databases">
        <authorList>
            <person name="Sun Q."/>
            <person name="Mori K."/>
        </authorList>
    </citation>
    <scope>NUCLEOTIDE SEQUENCE [LARGE SCALE GENOMIC DNA]</scope>
    <source>
        <strain evidence="1 2">NCAIM B.01794</strain>
    </source>
</reference>
<dbReference type="RefSeq" id="WP_376942807.1">
    <property type="nucleotide sequence ID" value="NZ_CP183182.1"/>
</dbReference>
<proteinExistence type="predicted"/>
<dbReference type="Proteomes" id="UP001589891">
    <property type="component" value="Unassembled WGS sequence"/>
</dbReference>
<accession>A0ABV6SI71</accession>
<organism evidence="1 2">
    <name type="scientific">Azorhizophilus paspali</name>
    <name type="common">Azotobacter paspali</name>
    <dbReference type="NCBI Taxonomy" id="69963"/>
    <lineage>
        <taxon>Bacteria</taxon>
        <taxon>Pseudomonadati</taxon>
        <taxon>Pseudomonadota</taxon>
        <taxon>Gammaproteobacteria</taxon>
        <taxon>Pseudomonadales</taxon>
        <taxon>Pseudomonadaceae</taxon>
        <taxon>Azorhizophilus</taxon>
    </lineage>
</organism>
<gene>
    <name evidence="1" type="ORF">ACFFGX_03215</name>
</gene>
<evidence type="ECO:0000313" key="2">
    <source>
        <dbReference type="Proteomes" id="UP001589891"/>
    </source>
</evidence>
<protein>
    <submittedName>
        <fullName evidence="1">Uncharacterized protein</fullName>
    </submittedName>
</protein>
<comment type="caution">
    <text evidence="1">The sequence shown here is derived from an EMBL/GenBank/DDBJ whole genome shotgun (WGS) entry which is preliminary data.</text>
</comment>
<name>A0ABV6SI71_AZOPA</name>
<keyword evidence="2" id="KW-1185">Reference proteome</keyword>